<reference evidence="1" key="1">
    <citation type="journal article" date="2015" name="Nature">
        <title>Complex archaea that bridge the gap between prokaryotes and eukaryotes.</title>
        <authorList>
            <person name="Spang A."/>
            <person name="Saw J.H."/>
            <person name="Jorgensen S.L."/>
            <person name="Zaremba-Niedzwiedzka K."/>
            <person name="Martijn J."/>
            <person name="Lind A.E."/>
            <person name="van Eijk R."/>
            <person name="Schleper C."/>
            <person name="Guy L."/>
            <person name="Ettema T.J."/>
        </authorList>
    </citation>
    <scope>NUCLEOTIDE SEQUENCE</scope>
</reference>
<comment type="caution">
    <text evidence="1">The sequence shown here is derived from an EMBL/GenBank/DDBJ whole genome shotgun (WGS) entry which is preliminary data.</text>
</comment>
<gene>
    <name evidence="1" type="ORF">LCGC14_1211680</name>
</gene>
<feature type="non-terminal residue" evidence="1">
    <location>
        <position position="556"/>
    </location>
</feature>
<evidence type="ECO:0008006" key="2">
    <source>
        <dbReference type="Google" id="ProtNLM"/>
    </source>
</evidence>
<organism evidence="1">
    <name type="scientific">marine sediment metagenome</name>
    <dbReference type="NCBI Taxonomy" id="412755"/>
    <lineage>
        <taxon>unclassified sequences</taxon>
        <taxon>metagenomes</taxon>
        <taxon>ecological metagenomes</taxon>
    </lineage>
</organism>
<dbReference type="AlphaFoldDB" id="A0A0F9PIF9"/>
<protein>
    <recommendedName>
        <fullName evidence="2">S-layer protein N-terminal domain-containing protein</fullName>
    </recommendedName>
</protein>
<proteinExistence type="predicted"/>
<evidence type="ECO:0000313" key="1">
    <source>
        <dbReference type="EMBL" id="KKM93122.1"/>
    </source>
</evidence>
<name>A0A0F9PIF9_9ZZZZ</name>
<dbReference type="EMBL" id="LAZR01006308">
    <property type="protein sequence ID" value="KKM93122.1"/>
    <property type="molecule type" value="Genomic_DNA"/>
</dbReference>
<accession>A0A0F9PIF9</accession>
<sequence>MSVFGSILMVGGMIGMTAAAGGALPGPFVQGSTANYAIVSGTGAAASDLTAANSINAYLNTFYNAEETTTTSSSITSDFSSSSKETYDEIELGDEITKTLTDNKVSSLIDYDFRWDNGIDSKNYDVHEEIHLNGLRIQTTLDDDELNNSVVLENDGAIEYLYMFDDVLDMSQIGTDDADSLYLTILGKEYEVLNMEANSITVSSSVEKVVSIGSTIVVGDVTLKIGDIFDETIEVNGVLIDEGRKKTVDGIEVQVDSIAYHSSPTLPSKAIIKVGEDIEQTFDDGDEYIDGDETWEWHIENLGTEDGFIGVKYNIRSVGFDDDEIEENAIAVGQSYILPENYGAVSFDGLTNVTYEDFELSFDDKKLYDTINSSRRDGDVVMIEGENDDSIEIGGWETDSIYLEYDNTLSSVNVFFKDIDGDVDSKNEGRNQLFKTYNVSTPDIARLVVDDTKVKVGLVLNGSEVTLTLTEPNNEVISIPLGRDGNNKFKMLGDVDEDAENDDVVVNGTSIGTREDDIMDHYGVIIKDPESYADDDRIILSVPSEQVYATISVKGQ</sequence>